<dbReference type="Proteomes" id="UP000821853">
    <property type="component" value="Chromosome 4"/>
</dbReference>
<dbReference type="GO" id="GO:0005777">
    <property type="term" value="C:peroxisome"/>
    <property type="evidence" value="ECO:0007669"/>
    <property type="project" value="UniProtKB-SubCell"/>
</dbReference>
<dbReference type="VEuPathDB" id="VectorBase:HLOH_050226"/>
<gene>
    <name evidence="5" type="ORF">HPB48_001590</name>
</gene>
<dbReference type="EMBL" id="JABSTR010000006">
    <property type="protein sequence ID" value="KAH9372319.1"/>
    <property type="molecule type" value="Genomic_DNA"/>
</dbReference>
<organism evidence="5 6">
    <name type="scientific">Haemaphysalis longicornis</name>
    <name type="common">Bush tick</name>
    <dbReference type="NCBI Taxonomy" id="44386"/>
    <lineage>
        <taxon>Eukaryota</taxon>
        <taxon>Metazoa</taxon>
        <taxon>Ecdysozoa</taxon>
        <taxon>Arthropoda</taxon>
        <taxon>Chelicerata</taxon>
        <taxon>Arachnida</taxon>
        <taxon>Acari</taxon>
        <taxon>Parasitiformes</taxon>
        <taxon>Ixodida</taxon>
        <taxon>Ixodoidea</taxon>
        <taxon>Ixodidae</taxon>
        <taxon>Haemaphysalinae</taxon>
        <taxon>Haemaphysalis</taxon>
    </lineage>
</organism>
<comment type="subcellular location">
    <subcellularLocation>
        <location evidence="1">Peroxisome</location>
    </subcellularLocation>
</comment>
<dbReference type="PANTHER" id="PTHR24096:SF422">
    <property type="entry name" value="BCDNA.GH02901"/>
    <property type="match status" value="1"/>
</dbReference>
<evidence type="ECO:0000313" key="6">
    <source>
        <dbReference type="Proteomes" id="UP000821853"/>
    </source>
</evidence>
<proteinExistence type="predicted"/>
<sequence length="189" mass="20406">MYLGINSITHVTGLVFIMISVLDGASCAVTSAKLTPAEIMDAIDKFKVTAALTFPAQLQALTRETRRTGRRVPSLRTLAVGGSVLAESLAYSVRASFGGLKHLVNMYGMTESCGVITCQPSTETQRGVDVGVPAIGVKVKVTDFKTHKRLGPNQMGEICIHNLSTVTTYYKRPKESAELLDEEGWLRTG</sequence>
<dbReference type="Pfam" id="PF00501">
    <property type="entry name" value="AMP-binding"/>
    <property type="match status" value="1"/>
</dbReference>
<keyword evidence="2" id="KW-0576">Peroxisome</keyword>
<reference evidence="5 6" key="1">
    <citation type="journal article" date="2020" name="Cell">
        <title>Large-Scale Comparative Analyses of Tick Genomes Elucidate Their Genetic Diversity and Vector Capacities.</title>
        <authorList>
            <consortium name="Tick Genome and Microbiome Consortium (TIGMIC)"/>
            <person name="Jia N."/>
            <person name="Wang J."/>
            <person name="Shi W."/>
            <person name="Du L."/>
            <person name="Sun Y."/>
            <person name="Zhan W."/>
            <person name="Jiang J.F."/>
            <person name="Wang Q."/>
            <person name="Zhang B."/>
            <person name="Ji P."/>
            <person name="Bell-Sakyi L."/>
            <person name="Cui X.M."/>
            <person name="Yuan T.T."/>
            <person name="Jiang B.G."/>
            <person name="Yang W.F."/>
            <person name="Lam T.T."/>
            <person name="Chang Q.C."/>
            <person name="Ding S.J."/>
            <person name="Wang X.J."/>
            <person name="Zhu J.G."/>
            <person name="Ruan X.D."/>
            <person name="Zhao L."/>
            <person name="Wei J.T."/>
            <person name="Ye R.Z."/>
            <person name="Que T.C."/>
            <person name="Du C.H."/>
            <person name="Zhou Y.H."/>
            <person name="Cheng J.X."/>
            <person name="Dai P.F."/>
            <person name="Guo W.B."/>
            <person name="Han X.H."/>
            <person name="Huang E.J."/>
            <person name="Li L.F."/>
            <person name="Wei W."/>
            <person name="Gao Y.C."/>
            <person name="Liu J.Z."/>
            <person name="Shao H.Z."/>
            <person name="Wang X."/>
            <person name="Wang C.C."/>
            <person name="Yang T.C."/>
            <person name="Huo Q.B."/>
            <person name="Li W."/>
            <person name="Chen H.Y."/>
            <person name="Chen S.E."/>
            <person name="Zhou L.G."/>
            <person name="Ni X.B."/>
            <person name="Tian J.H."/>
            <person name="Sheng Y."/>
            <person name="Liu T."/>
            <person name="Pan Y.S."/>
            <person name="Xia L.Y."/>
            <person name="Li J."/>
            <person name="Zhao F."/>
            <person name="Cao W.C."/>
        </authorList>
    </citation>
    <scope>NUCLEOTIDE SEQUENCE [LARGE SCALE GENOMIC DNA]</scope>
    <source>
        <strain evidence="5">HaeL-2018</strain>
    </source>
</reference>
<dbReference type="OMA" id="RWISHIV"/>
<evidence type="ECO:0000259" key="4">
    <source>
        <dbReference type="Pfam" id="PF00501"/>
    </source>
</evidence>
<dbReference type="PANTHER" id="PTHR24096">
    <property type="entry name" value="LONG-CHAIN-FATTY-ACID--COA LIGASE"/>
    <property type="match status" value="1"/>
</dbReference>
<dbReference type="SUPFAM" id="SSF56801">
    <property type="entry name" value="Acetyl-CoA synthetase-like"/>
    <property type="match status" value="1"/>
</dbReference>
<dbReference type="Gene3D" id="3.40.50.980">
    <property type="match status" value="1"/>
</dbReference>
<name>A0A9J6GBR5_HAELO</name>
<protein>
    <recommendedName>
        <fullName evidence="4">AMP-dependent synthetase/ligase domain-containing protein</fullName>
    </recommendedName>
</protein>
<dbReference type="InterPro" id="IPR000873">
    <property type="entry name" value="AMP-dep_synth/lig_dom"/>
</dbReference>
<dbReference type="Gene3D" id="2.30.38.10">
    <property type="entry name" value="Luciferase, Domain 3"/>
    <property type="match status" value="1"/>
</dbReference>
<feature type="domain" description="AMP-dependent synthetase/ligase" evidence="4">
    <location>
        <begin position="2"/>
        <end position="170"/>
    </location>
</feature>
<dbReference type="GO" id="GO:0016405">
    <property type="term" value="F:CoA-ligase activity"/>
    <property type="evidence" value="ECO:0007669"/>
    <property type="project" value="TreeGrafter"/>
</dbReference>
<feature type="signal peptide" evidence="3">
    <location>
        <begin position="1"/>
        <end position="27"/>
    </location>
</feature>
<keyword evidence="3" id="KW-0732">Signal</keyword>
<evidence type="ECO:0000313" key="5">
    <source>
        <dbReference type="EMBL" id="KAH9372319.1"/>
    </source>
</evidence>
<feature type="chain" id="PRO_5039951182" description="AMP-dependent synthetase/ligase domain-containing protein" evidence="3">
    <location>
        <begin position="28"/>
        <end position="189"/>
    </location>
</feature>
<evidence type="ECO:0000256" key="1">
    <source>
        <dbReference type="ARBA" id="ARBA00004275"/>
    </source>
</evidence>
<keyword evidence="6" id="KW-1185">Reference proteome</keyword>
<evidence type="ECO:0000256" key="2">
    <source>
        <dbReference type="ARBA" id="ARBA00023140"/>
    </source>
</evidence>
<dbReference type="OrthoDB" id="6614653at2759"/>
<evidence type="ECO:0000256" key="3">
    <source>
        <dbReference type="SAM" id="SignalP"/>
    </source>
</evidence>
<comment type="caution">
    <text evidence="5">The sequence shown here is derived from an EMBL/GenBank/DDBJ whole genome shotgun (WGS) entry which is preliminary data.</text>
</comment>
<dbReference type="AlphaFoldDB" id="A0A9J6GBR5"/>
<accession>A0A9J6GBR5</accession>